<proteinExistence type="inferred from homology"/>
<name>A0A2I9LPD3_9SCOR</name>
<evidence type="ECO:0000256" key="1">
    <source>
        <dbReference type="ARBA" id="ARBA00001947"/>
    </source>
</evidence>
<dbReference type="GO" id="GO:0046872">
    <property type="term" value="F:metal ion binding"/>
    <property type="evidence" value="ECO:0007669"/>
    <property type="project" value="UniProtKB-KW"/>
</dbReference>
<keyword evidence="9" id="KW-0812">Transmembrane</keyword>
<evidence type="ECO:0000256" key="8">
    <source>
        <dbReference type="ARBA" id="ARBA00023049"/>
    </source>
</evidence>
<keyword evidence="8" id="KW-0482">Metalloprotease</keyword>
<dbReference type="InterPro" id="IPR008753">
    <property type="entry name" value="Peptidase_M13_N"/>
</dbReference>
<evidence type="ECO:0000259" key="10">
    <source>
        <dbReference type="Pfam" id="PF01431"/>
    </source>
</evidence>
<dbReference type="AlphaFoldDB" id="A0A2I9LPD3"/>
<comment type="similarity">
    <text evidence="3">Belongs to the peptidase M13 family.</text>
</comment>
<evidence type="ECO:0000256" key="7">
    <source>
        <dbReference type="ARBA" id="ARBA00022833"/>
    </source>
</evidence>
<organism evidence="12">
    <name type="scientific">Centruroides hentzi</name>
    <dbReference type="NCBI Taxonomy" id="88313"/>
    <lineage>
        <taxon>Eukaryota</taxon>
        <taxon>Metazoa</taxon>
        <taxon>Ecdysozoa</taxon>
        <taxon>Arthropoda</taxon>
        <taxon>Chelicerata</taxon>
        <taxon>Arachnida</taxon>
        <taxon>Scorpiones</taxon>
        <taxon>Buthida</taxon>
        <taxon>Buthoidea</taxon>
        <taxon>Buthidae</taxon>
        <taxon>Centruroides</taxon>
    </lineage>
</organism>
<reference evidence="12" key="1">
    <citation type="journal article" date="2017" name="Toxicon">
        <title>Venom-gland transcriptomics and venom proteomics of the Hentz striped scorpion (Centruroides hentzi; Buthidae) reveal high toxin diversity in a harmless member of a lethal family.</title>
        <authorList>
            <person name="Ward M.J."/>
            <person name="Ellsworth S.A."/>
            <person name="Rokyta D.R."/>
        </authorList>
    </citation>
    <scope>NUCLEOTIDE SEQUENCE</scope>
    <source>
        <tissue evidence="12">Venom gland</tissue>
    </source>
</reference>
<evidence type="ECO:0000259" key="11">
    <source>
        <dbReference type="Pfam" id="PF05649"/>
    </source>
</evidence>
<dbReference type="PANTHER" id="PTHR11733">
    <property type="entry name" value="ZINC METALLOPROTEASE FAMILY M13 NEPRILYSIN-RELATED"/>
    <property type="match status" value="1"/>
</dbReference>
<dbReference type="PRINTS" id="PR00786">
    <property type="entry name" value="NEPRILYSIN"/>
</dbReference>
<keyword evidence="5" id="KW-0479">Metal-binding</keyword>
<evidence type="ECO:0000256" key="2">
    <source>
        <dbReference type="ARBA" id="ARBA00006629"/>
    </source>
</evidence>
<protein>
    <submittedName>
        <fullName evidence="12">Neprilysin</fullName>
    </submittedName>
</protein>
<dbReference type="Pfam" id="PF05649">
    <property type="entry name" value="Peptidase_M13_N"/>
    <property type="match status" value="1"/>
</dbReference>
<feature type="domain" description="Peptidase M13 N-terminal" evidence="11">
    <location>
        <begin position="99"/>
        <end position="476"/>
    </location>
</feature>
<evidence type="ECO:0000256" key="4">
    <source>
        <dbReference type="ARBA" id="ARBA00022670"/>
    </source>
</evidence>
<keyword evidence="9" id="KW-0472">Membrane</keyword>
<dbReference type="InterPro" id="IPR000718">
    <property type="entry name" value="Peptidase_M13"/>
</dbReference>
<keyword evidence="4" id="KW-0645">Protease</keyword>
<dbReference type="Gene3D" id="1.10.1380.10">
    <property type="entry name" value="Neutral endopeptidase , domain2"/>
    <property type="match status" value="1"/>
</dbReference>
<dbReference type="SUPFAM" id="SSF55486">
    <property type="entry name" value="Metalloproteases ('zincins'), catalytic domain"/>
    <property type="match status" value="1"/>
</dbReference>
<evidence type="ECO:0000313" key="12">
    <source>
        <dbReference type="EMBL" id="MBW20249.1"/>
    </source>
</evidence>
<dbReference type="CDD" id="cd08662">
    <property type="entry name" value="M13"/>
    <property type="match status" value="1"/>
</dbReference>
<feature type="transmembrane region" description="Helical" evidence="9">
    <location>
        <begin position="20"/>
        <end position="38"/>
    </location>
</feature>
<dbReference type="PROSITE" id="PS51885">
    <property type="entry name" value="NEPRILYSIN"/>
    <property type="match status" value="1"/>
</dbReference>
<dbReference type="InterPro" id="IPR024079">
    <property type="entry name" value="MetalloPept_cat_dom_sf"/>
</dbReference>
<sequence length="743" mass="85819">MTQYNSVENERTTAGLKWECLKILVSIIIVIILMYLIIQRFTSRTTNNKVQTNEKIPISIWHPNDDNDDFKVPNEICRTVKCYELGRRLSASLDQSVSPCDDFYKFACGNWLKDTKVSEPINEFEILQVKIYFKLKNIFESKLPNVPHAVQQAVTAYKSCINIKQDIDTDFKGLKKLLIELGGWPMGNFHFNERNYSIIRGIAVGIKKMGVMPLIKFSVSPNDENTMENLITLDEPELSKFNISDPDAARLLFSLTEKFGAKDESKIIDGYLEMIKLQKLTINAIQNSKRNFPSIKITIGELDKKFPGINIIELFQTITNDSLKNDFIRPDDKIAVKNMVYLSTILSSIENGNISKRALANYIGSNLIISNPLLVISLVQLANRRVKREIIKYTSEENYWVSCLVLTTNTLSYAVDYLYIKLRSDPDLLIQKQSEMISFLREAFEKLVKKSVWLDNETLTTILQKLHSMKDLINYPAWIMDSDKLNDYYQSLPTLNEDFAENIINLIVFRLEKNIKLLRKNNTSWPENFLSTTLVNAAYLTERNKMYIPLAVLNYPFFDLNAPWYFNFGALGSIIGHEITHGFDIEGSQRDESGSIRNWWTEKSKKEYVKRTNCLKRKYNNYIIPETNLKINGSKTLSENIADGSGIQQAFLGYKNWEEKYGKERSLPHMRQYSPYQIFFISYSQIWCSKSSEEFKKKLLDQDVHSPNSYRVIGSLSNFASFSEIFQCKTGSLMNPAKKCVVW</sequence>
<dbReference type="InterPro" id="IPR042089">
    <property type="entry name" value="Peptidase_M13_dom_2"/>
</dbReference>
<dbReference type="Pfam" id="PF01431">
    <property type="entry name" value="Peptidase_M13"/>
    <property type="match status" value="1"/>
</dbReference>
<dbReference type="InterPro" id="IPR018497">
    <property type="entry name" value="Peptidase_M13_C"/>
</dbReference>
<evidence type="ECO:0000256" key="6">
    <source>
        <dbReference type="ARBA" id="ARBA00022801"/>
    </source>
</evidence>
<accession>A0A2I9LPD3</accession>
<keyword evidence="9" id="KW-1133">Transmembrane helix</keyword>
<dbReference type="GO" id="GO:0005886">
    <property type="term" value="C:plasma membrane"/>
    <property type="evidence" value="ECO:0007669"/>
    <property type="project" value="TreeGrafter"/>
</dbReference>
<dbReference type="GO" id="GO:0016485">
    <property type="term" value="P:protein processing"/>
    <property type="evidence" value="ECO:0007669"/>
    <property type="project" value="TreeGrafter"/>
</dbReference>
<evidence type="ECO:0000256" key="5">
    <source>
        <dbReference type="ARBA" id="ARBA00022723"/>
    </source>
</evidence>
<dbReference type="Gene3D" id="3.40.390.10">
    <property type="entry name" value="Collagenase (Catalytic Domain)"/>
    <property type="match status" value="1"/>
</dbReference>
<evidence type="ECO:0000256" key="3">
    <source>
        <dbReference type="ARBA" id="ARBA00007357"/>
    </source>
</evidence>
<keyword evidence="6" id="KW-0378">Hydrolase</keyword>
<comment type="cofactor">
    <cofactor evidence="1">
        <name>Zn(2+)</name>
        <dbReference type="ChEBI" id="CHEBI:29105"/>
    </cofactor>
</comment>
<feature type="domain" description="Peptidase M13 C-terminal" evidence="10">
    <location>
        <begin position="536"/>
        <end position="741"/>
    </location>
</feature>
<dbReference type="PANTHER" id="PTHR11733:SF224">
    <property type="entry name" value="NEPRILYSIN-2"/>
    <property type="match status" value="1"/>
</dbReference>
<comment type="similarity">
    <text evidence="2">Belongs to the venom metalloproteinase (M12B) family.</text>
</comment>
<keyword evidence="7" id="KW-0862">Zinc</keyword>
<dbReference type="EMBL" id="GFWZ01000259">
    <property type="protein sequence ID" value="MBW20249.1"/>
    <property type="molecule type" value="Transcribed_RNA"/>
</dbReference>
<evidence type="ECO:0000256" key="9">
    <source>
        <dbReference type="SAM" id="Phobius"/>
    </source>
</evidence>
<dbReference type="GO" id="GO:0004222">
    <property type="term" value="F:metalloendopeptidase activity"/>
    <property type="evidence" value="ECO:0007669"/>
    <property type="project" value="InterPro"/>
</dbReference>